<evidence type="ECO:0000313" key="1">
    <source>
        <dbReference type="EMBL" id="QII09749.1"/>
    </source>
</evidence>
<organism evidence="2 3">
    <name type="scientific">Kuenenia stuttgartiensis</name>
    <dbReference type="NCBI Taxonomy" id="174633"/>
    <lineage>
        <taxon>Bacteria</taxon>
        <taxon>Pseudomonadati</taxon>
        <taxon>Planctomycetota</taxon>
        <taxon>Candidatus Brocadiia</taxon>
        <taxon>Candidatus Brocadiales</taxon>
        <taxon>Candidatus Brocadiaceae</taxon>
        <taxon>Candidatus Kuenenia</taxon>
    </lineage>
</organism>
<dbReference type="REBASE" id="394142">
    <property type="entry name" value="KstCSTR1ORF3770P"/>
</dbReference>
<evidence type="ECO:0000313" key="4">
    <source>
        <dbReference type="Proteomes" id="UP000501926"/>
    </source>
</evidence>
<dbReference type="Gene3D" id="3.90.1570.30">
    <property type="match status" value="1"/>
</dbReference>
<accession>A0A2C9CF84</accession>
<dbReference type="Proteomes" id="UP000501926">
    <property type="component" value="Chromosome"/>
</dbReference>
<reference evidence="2" key="2">
    <citation type="submission" date="2017-10" db="EMBL/GenBank/DDBJ databases">
        <authorList>
            <person name="Banno H."/>
            <person name="Chua N.-H."/>
        </authorList>
    </citation>
    <scope>NUCLEOTIDE SEQUENCE [LARGE SCALE GENOMIC DNA]</scope>
    <source>
        <strain evidence="2">Kuenenia_mbr1_ru-nijmegen</strain>
    </source>
</reference>
<sequence length="87" mass="9572">MNEAETRAELIDPKLKESGRGVVDGSKILREYNITAGKIQTGGGRAKPLIADYVLVYQGRKLAVVEAKSDEFVVGKGWRRPRTTPKS</sequence>
<dbReference type="EMBL" id="LT934425">
    <property type="protein sequence ID" value="SOH04350.1"/>
    <property type="molecule type" value="Genomic_DNA"/>
</dbReference>
<name>A0A2C9CF84_KUEST</name>
<protein>
    <submittedName>
        <fullName evidence="1">Type I restriction-modification system, R subunit-like protein</fullName>
    </submittedName>
</protein>
<evidence type="ECO:0000313" key="3">
    <source>
        <dbReference type="Proteomes" id="UP000221734"/>
    </source>
</evidence>
<reference evidence="1 4" key="3">
    <citation type="submission" date="2020-02" db="EMBL/GenBank/DDBJ databases">
        <title>Newly sequenced genome of strain CSTR1 showed variability in Candidatus Kuenenia stuttgartiensis genomes.</title>
        <authorList>
            <person name="Ding C."/>
            <person name="Adrian L."/>
        </authorList>
    </citation>
    <scope>NUCLEOTIDE SEQUENCE [LARGE SCALE GENOMIC DNA]</scope>
    <source>
        <strain evidence="1 4">CSTR1</strain>
    </source>
</reference>
<dbReference type="AlphaFoldDB" id="A0A2C9CF84"/>
<reference evidence="3" key="1">
    <citation type="submission" date="2017-10" db="EMBL/GenBank/DDBJ databases">
        <authorList>
            <person name="Frank J."/>
        </authorList>
    </citation>
    <scope>NUCLEOTIDE SEQUENCE [LARGE SCALE GENOMIC DNA]</scope>
</reference>
<dbReference type="Proteomes" id="UP000221734">
    <property type="component" value="Chromosome Kuenenia_stuttgartiensis_MBR1"/>
</dbReference>
<gene>
    <name evidence="2" type="primary">hsdR_1</name>
    <name evidence="1" type="ORF">KsCSTR_03700</name>
    <name evidence="2" type="ORF">KSMBR1_1851</name>
</gene>
<dbReference type="EMBL" id="CP049055">
    <property type="protein sequence ID" value="QII09749.1"/>
    <property type="molecule type" value="Genomic_DNA"/>
</dbReference>
<keyword evidence="3" id="KW-1185">Reference proteome</keyword>
<dbReference type="KEGG" id="kst:KSMBR1_1851"/>
<proteinExistence type="predicted"/>
<evidence type="ECO:0000313" key="2">
    <source>
        <dbReference type="EMBL" id="SOH04350.1"/>
    </source>
</evidence>